<feature type="domain" description="Sulfatase N-terminal" evidence="2">
    <location>
        <begin position="43"/>
        <end position="453"/>
    </location>
</feature>
<dbReference type="InterPro" id="IPR017850">
    <property type="entry name" value="Alkaline_phosphatase_core_sf"/>
</dbReference>
<dbReference type="Proteomes" id="UP000584374">
    <property type="component" value="Unassembled WGS sequence"/>
</dbReference>
<dbReference type="GO" id="GO:0004065">
    <property type="term" value="F:arylsulfatase activity"/>
    <property type="evidence" value="ECO:0007669"/>
    <property type="project" value="UniProtKB-EC"/>
</dbReference>
<proteinExistence type="inferred from homology"/>
<evidence type="ECO:0000256" key="1">
    <source>
        <dbReference type="ARBA" id="ARBA00008779"/>
    </source>
</evidence>
<dbReference type="Gene3D" id="3.40.720.10">
    <property type="entry name" value="Alkaline Phosphatase, subunit A"/>
    <property type="match status" value="1"/>
</dbReference>
<protein>
    <submittedName>
        <fullName evidence="3">Arylsulfatase</fullName>
        <ecNumber evidence="3">3.1.6.1</ecNumber>
    </submittedName>
</protein>
<comment type="similarity">
    <text evidence="1">Belongs to the sulfatase family.</text>
</comment>
<dbReference type="CDD" id="cd16025">
    <property type="entry name" value="PAS_like"/>
    <property type="match status" value="1"/>
</dbReference>
<organism evidence="3 4">
    <name type="scientific">Saccharopolyspora phatthalungensis</name>
    <dbReference type="NCBI Taxonomy" id="664693"/>
    <lineage>
        <taxon>Bacteria</taxon>
        <taxon>Bacillati</taxon>
        <taxon>Actinomycetota</taxon>
        <taxon>Actinomycetes</taxon>
        <taxon>Pseudonocardiales</taxon>
        <taxon>Pseudonocardiaceae</taxon>
        <taxon>Saccharopolyspora</taxon>
    </lineage>
</organism>
<dbReference type="Gene3D" id="2.60.120.200">
    <property type="match status" value="1"/>
</dbReference>
<evidence type="ECO:0000259" key="2">
    <source>
        <dbReference type="Pfam" id="PF00884"/>
    </source>
</evidence>
<accession>A0A840QEQ3</accession>
<dbReference type="InterPro" id="IPR050738">
    <property type="entry name" value="Sulfatase"/>
</dbReference>
<comment type="caution">
    <text evidence="3">The sequence shown here is derived from an EMBL/GenBank/DDBJ whole genome shotgun (WGS) entry which is preliminary data.</text>
</comment>
<dbReference type="SUPFAM" id="SSF53649">
    <property type="entry name" value="Alkaline phosphatase-like"/>
    <property type="match status" value="1"/>
</dbReference>
<dbReference type="InterPro" id="IPR000917">
    <property type="entry name" value="Sulfatase_N"/>
</dbReference>
<name>A0A840QEQ3_9PSEU</name>
<keyword evidence="4" id="KW-1185">Reference proteome</keyword>
<evidence type="ECO:0000313" key="4">
    <source>
        <dbReference type="Proteomes" id="UP000584374"/>
    </source>
</evidence>
<evidence type="ECO:0000313" key="3">
    <source>
        <dbReference type="EMBL" id="MBB5158906.1"/>
    </source>
</evidence>
<dbReference type="SUPFAM" id="SSF49899">
    <property type="entry name" value="Concanavalin A-like lectins/glucanases"/>
    <property type="match status" value="1"/>
</dbReference>
<reference evidence="3 4" key="1">
    <citation type="submission" date="2020-08" db="EMBL/GenBank/DDBJ databases">
        <title>Sequencing the genomes of 1000 actinobacteria strains.</title>
        <authorList>
            <person name="Klenk H.-P."/>
        </authorList>
    </citation>
    <scope>NUCLEOTIDE SEQUENCE [LARGE SCALE GENOMIC DNA]</scope>
    <source>
        <strain evidence="3 4">DSM 45584</strain>
    </source>
</reference>
<dbReference type="AlphaFoldDB" id="A0A840QEQ3"/>
<sequence length="757" mass="84151">MTDMTERPCPPSNSHSFAGTVGRTIAESTPAWPAPIRPPAGAPNVVVIVLDDVGFAQLGCFGARIRTPHMDSLADSGLRYTNFHATSLCSTTRACLLTGRNHHSVGMGFLADFDTGYPNARGSVSPSAGTLAEMLGARGYGTHALGKWHLAGPAQMSPSGPFHQWPTGRGFDRWYGFLWGEDDQWAPELWYDQHRVDPPAGDGYHLSEDLVDRAKEFIGDHVTADPSRPFFTYLAFGACHAPHQAPREFIERYRGVFDEGWDVERVRVLDEQIRLGVVPPETRLAPRNPGVPAWDSLTPQERKLCARMQETFAGFMEHTDAQIGRLLDFLRQQALLDDTVVMLLSDNGASGEGGRHGSLNEYRYFLGLPDDFQDNIDAMDELGGPWTHNHYPAGWAQAGNTPFKYYKSYTFAGGIRTPLIVKPAAGSRVQPGVRDQFHHVIDLAPTILDLAGVSAPETYRGIAQQPLHGVSMRYTFHDADAPTTRDRQYFETAGQRGLWRDGWKIITHHQPGEPFEHDQWELYQVDEDRSETQDRAGEYPELVEDMVAAWWREAERYDVLPLDDRKRERAEAVDPAASVRTRYEFLPGTRALNRVLGPDFAGRSFTITADVHRPDKDADGVLLAHGRRAAGFSLFVVDNQLWFDYNLAGRHVVLTSDFPVPTGDTRLAVRLDRNGLGAEATLYIDDTASANCHLDRTLPGGFGCLSTQAGHNSPSPVSDRYQSPFRFAGTLRKVVVDLDNDQQDTAEEVWQAALAQD</sequence>
<keyword evidence="3" id="KW-0378">Hydrolase</keyword>
<dbReference type="EMBL" id="JACHIW010000002">
    <property type="protein sequence ID" value="MBB5158906.1"/>
    <property type="molecule type" value="Genomic_DNA"/>
</dbReference>
<dbReference type="InterPro" id="IPR013320">
    <property type="entry name" value="ConA-like_dom_sf"/>
</dbReference>
<gene>
    <name evidence="3" type="ORF">BJ970_006505</name>
</gene>
<dbReference type="EC" id="3.1.6.1" evidence="3"/>
<dbReference type="Pfam" id="PF00884">
    <property type="entry name" value="Sulfatase"/>
    <property type="match status" value="1"/>
</dbReference>
<dbReference type="PANTHER" id="PTHR42693">
    <property type="entry name" value="ARYLSULFATASE FAMILY MEMBER"/>
    <property type="match status" value="1"/>
</dbReference>
<dbReference type="RefSeq" id="WP_221468329.1">
    <property type="nucleotide sequence ID" value="NZ_JACHIW010000002.1"/>
</dbReference>
<dbReference type="Gene3D" id="3.30.1120.10">
    <property type="match status" value="1"/>
</dbReference>